<dbReference type="EMBL" id="JAADJF010000081">
    <property type="protein sequence ID" value="KAF4439947.1"/>
    <property type="molecule type" value="Genomic_DNA"/>
</dbReference>
<feature type="binding site" evidence="2">
    <location>
        <begin position="227"/>
        <end position="234"/>
    </location>
    <ligand>
        <name>ATP</name>
        <dbReference type="ChEBI" id="CHEBI:30616"/>
    </ligand>
</feature>
<dbReference type="PROSITE" id="PS51459">
    <property type="entry name" value="FIDO"/>
    <property type="match status" value="1"/>
</dbReference>
<keyword evidence="5" id="KW-1185">Reference proteome</keyword>
<feature type="active site" evidence="1">
    <location>
        <position position="223"/>
    </location>
</feature>
<comment type="caution">
    <text evidence="4">The sequence shown here is derived from an EMBL/GenBank/DDBJ whole genome shotgun (WGS) entry which is preliminary data.</text>
</comment>
<dbReference type="SUPFAM" id="SSF140931">
    <property type="entry name" value="Fic-like"/>
    <property type="match status" value="1"/>
</dbReference>
<dbReference type="Gene3D" id="1.10.3290.10">
    <property type="entry name" value="Fido-like domain"/>
    <property type="match status" value="1"/>
</dbReference>
<evidence type="ECO:0000256" key="2">
    <source>
        <dbReference type="PIRSR" id="PIRSR640198-2"/>
    </source>
</evidence>
<gene>
    <name evidence="4" type="ORF">FACUT_3722</name>
</gene>
<protein>
    <recommendedName>
        <fullName evidence="3">Fido domain-containing protein</fullName>
    </recommendedName>
</protein>
<evidence type="ECO:0000313" key="4">
    <source>
        <dbReference type="EMBL" id="KAF4439947.1"/>
    </source>
</evidence>
<sequence length="331" mass="38425">MEPDPSAIMAIPRMDPYPFLRSLGGITGVEHNNLMEVLSRMIYGSNMISVAGGSLPTTYRLCCAVFEERQIPEEITENDFEYKEIRQHMEFRGIPVSHESILRSYREIMQHAQTAKYLIKKIVLERQPFDEATFKEAHRILTYKIDLSPQMPWTVYNGNYRHWDAPRDLRFLDPAQITTAMLSMIDDLMMEMVTLDMHQLRKEDVYERICYACRFCQRFILIHPFLDGNGRMYRLFLTTLLLRAGISPAVYGLYVFDRFHHSQAEASCYRQDNQELLGAADVVTFGTNHHLAKFVVEHTHGEWKSPDDHMRTFLQVTGQGPYDPSASKMGP</sequence>
<dbReference type="InterPro" id="IPR040198">
    <property type="entry name" value="Fido_containing"/>
</dbReference>
<dbReference type="OrthoDB" id="439046at2759"/>
<name>A0A8H4JY39_9HYPO</name>
<accession>A0A8H4JY39</accession>
<dbReference type="AlphaFoldDB" id="A0A8H4JY39"/>
<dbReference type="GO" id="GO:0005524">
    <property type="term" value="F:ATP binding"/>
    <property type="evidence" value="ECO:0007669"/>
    <property type="project" value="UniProtKB-KW"/>
</dbReference>
<dbReference type="PANTHER" id="PTHR13504:SF38">
    <property type="entry name" value="FIDO DOMAIN-CONTAINING PROTEIN"/>
    <property type="match status" value="1"/>
</dbReference>
<evidence type="ECO:0000256" key="1">
    <source>
        <dbReference type="PIRSR" id="PIRSR640198-1"/>
    </source>
</evidence>
<feature type="domain" description="Fido" evidence="3">
    <location>
        <begin position="129"/>
        <end position="297"/>
    </location>
</feature>
<dbReference type="InterPro" id="IPR003812">
    <property type="entry name" value="Fido"/>
</dbReference>
<evidence type="ECO:0000313" key="5">
    <source>
        <dbReference type="Proteomes" id="UP000536711"/>
    </source>
</evidence>
<keyword evidence="2" id="KW-0067">ATP-binding</keyword>
<dbReference type="Proteomes" id="UP000536711">
    <property type="component" value="Unassembled WGS sequence"/>
</dbReference>
<dbReference type="PANTHER" id="PTHR13504">
    <property type="entry name" value="FIDO DOMAIN-CONTAINING PROTEIN DDB_G0283145"/>
    <property type="match status" value="1"/>
</dbReference>
<organism evidence="4 5">
    <name type="scientific">Fusarium acutatum</name>
    <dbReference type="NCBI Taxonomy" id="78861"/>
    <lineage>
        <taxon>Eukaryota</taxon>
        <taxon>Fungi</taxon>
        <taxon>Dikarya</taxon>
        <taxon>Ascomycota</taxon>
        <taxon>Pezizomycotina</taxon>
        <taxon>Sordariomycetes</taxon>
        <taxon>Hypocreomycetidae</taxon>
        <taxon>Hypocreales</taxon>
        <taxon>Nectriaceae</taxon>
        <taxon>Fusarium</taxon>
        <taxon>Fusarium fujikuroi species complex</taxon>
    </lineage>
</organism>
<keyword evidence="2" id="KW-0547">Nucleotide-binding</keyword>
<evidence type="ECO:0000259" key="3">
    <source>
        <dbReference type="PROSITE" id="PS51459"/>
    </source>
</evidence>
<proteinExistence type="predicted"/>
<dbReference type="Pfam" id="PF02661">
    <property type="entry name" value="Fic"/>
    <property type="match status" value="1"/>
</dbReference>
<reference evidence="4 5" key="1">
    <citation type="submission" date="2020-01" db="EMBL/GenBank/DDBJ databases">
        <title>Identification and distribution of gene clusters putatively required for synthesis of sphingolipid metabolism inhibitors in phylogenetically diverse species of the filamentous fungus Fusarium.</title>
        <authorList>
            <person name="Kim H.-S."/>
            <person name="Busman M."/>
            <person name="Brown D.W."/>
            <person name="Divon H."/>
            <person name="Uhlig S."/>
            <person name="Proctor R.H."/>
        </authorList>
    </citation>
    <scope>NUCLEOTIDE SEQUENCE [LARGE SCALE GENOMIC DNA]</scope>
    <source>
        <strain evidence="4 5">NRRL 13308</strain>
    </source>
</reference>
<dbReference type="InterPro" id="IPR036597">
    <property type="entry name" value="Fido-like_dom_sf"/>
</dbReference>